<dbReference type="PANTHER" id="PTHR11200">
    <property type="entry name" value="INOSITOL 5-PHOSPHATASE"/>
    <property type="match status" value="1"/>
</dbReference>
<dbReference type="InterPro" id="IPR046985">
    <property type="entry name" value="IP5"/>
</dbReference>
<dbReference type="SUPFAM" id="SSF56219">
    <property type="entry name" value="DNase I-like"/>
    <property type="match status" value="1"/>
</dbReference>
<gene>
    <name evidence="4" type="primary">syj1</name>
    <name evidence="4" type="ORF">AK812_SmicGene29961</name>
</gene>
<keyword evidence="1" id="KW-0175">Coiled coil</keyword>
<dbReference type="GO" id="GO:0046856">
    <property type="term" value="P:phosphatidylinositol dephosphorylation"/>
    <property type="evidence" value="ECO:0007669"/>
    <property type="project" value="InterPro"/>
</dbReference>
<feature type="region of interest" description="Disordered" evidence="2">
    <location>
        <begin position="143"/>
        <end position="218"/>
    </location>
</feature>
<keyword evidence="5" id="KW-1185">Reference proteome</keyword>
<feature type="domain" description="Inositol polyphosphate-related phosphatase" evidence="3">
    <location>
        <begin position="735"/>
        <end position="1030"/>
    </location>
</feature>
<evidence type="ECO:0000256" key="2">
    <source>
        <dbReference type="SAM" id="MobiDB-lite"/>
    </source>
</evidence>
<feature type="compositionally biased region" description="Low complexity" evidence="2">
    <location>
        <begin position="733"/>
        <end position="742"/>
    </location>
</feature>
<feature type="region of interest" description="Disordered" evidence="2">
    <location>
        <begin position="530"/>
        <end position="564"/>
    </location>
</feature>
<evidence type="ECO:0000313" key="4">
    <source>
        <dbReference type="EMBL" id="OLP88703.1"/>
    </source>
</evidence>
<dbReference type="Proteomes" id="UP000186817">
    <property type="component" value="Unassembled WGS sequence"/>
</dbReference>
<feature type="compositionally biased region" description="Polar residues" evidence="2">
    <location>
        <begin position="143"/>
        <end position="152"/>
    </location>
</feature>
<dbReference type="InterPro" id="IPR000300">
    <property type="entry name" value="IPPc"/>
</dbReference>
<evidence type="ECO:0000256" key="1">
    <source>
        <dbReference type="SAM" id="Coils"/>
    </source>
</evidence>
<dbReference type="SMART" id="SM00128">
    <property type="entry name" value="IPPc"/>
    <property type="match status" value="1"/>
</dbReference>
<dbReference type="EMBL" id="LSRX01000800">
    <property type="protein sequence ID" value="OLP88703.1"/>
    <property type="molecule type" value="Genomic_DNA"/>
</dbReference>
<protein>
    <submittedName>
        <fullName evidence="4">Inositol-1,4,5-trisphosphate 5-phosphatase 1</fullName>
    </submittedName>
</protein>
<feature type="region of interest" description="Disordered" evidence="2">
    <location>
        <begin position="770"/>
        <end position="795"/>
    </location>
</feature>
<organism evidence="4 5">
    <name type="scientific">Symbiodinium microadriaticum</name>
    <name type="common">Dinoflagellate</name>
    <name type="synonym">Zooxanthella microadriatica</name>
    <dbReference type="NCBI Taxonomy" id="2951"/>
    <lineage>
        <taxon>Eukaryota</taxon>
        <taxon>Sar</taxon>
        <taxon>Alveolata</taxon>
        <taxon>Dinophyceae</taxon>
        <taxon>Suessiales</taxon>
        <taxon>Symbiodiniaceae</taxon>
        <taxon>Symbiodinium</taxon>
    </lineage>
</organism>
<feature type="region of interest" description="Disordered" evidence="2">
    <location>
        <begin position="687"/>
        <end position="744"/>
    </location>
</feature>
<feature type="coiled-coil region" evidence="1">
    <location>
        <begin position="443"/>
        <end position="512"/>
    </location>
</feature>
<dbReference type="Gene3D" id="3.60.10.10">
    <property type="entry name" value="Endonuclease/exonuclease/phosphatase"/>
    <property type="match status" value="1"/>
</dbReference>
<proteinExistence type="predicted"/>
<feature type="compositionally biased region" description="Basic and acidic residues" evidence="2">
    <location>
        <begin position="196"/>
        <end position="205"/>
    </location>
</feature>
<evidence type="ECO:0000259" key="3">
    <source>
        <dbReference type="SMART" id="SM00128"/>
    </source>
</evidence>
<accession>A0A1Q9D0K3</accession>
<evidence type="ECO:0000313" key="5">
    <source>
        <dbReference type="Proteomes" id="UP000186817"/>
    </source>
</evidence>
<feature type="compositionally biased region" description="Basic and acidic residues" evidence="2">
    <location>
        <begin position="159"/>
        <end position="171"/>
    </location>
</feature>
<sequence length="1049" mass="117288">MVSLDPCRCLENGGQEVKAVFLRHDNAGHPRRVDVDGCTEPKFRKSAMLRMAFFSRDSMLAADAGGLARMFVPEEPKTLLKRPGGYGVLGNRERPCSHGLGQPWRRPPTRFEASVRRRTLQRAALLWEMRAAAARWPDFSNSGVMARTTQGRPTPPADDIEKAKSRQEGGRIRQLRHLAPPGECLAGGRSFSRSSSPEKADEHVEGGSPLRKRSKRWRRRSINRERQILEEIRRANAEMSTLKETLKVVVTQSPELEKMKASAKEVLEEVAARELGFHQLTERLEAMRLRFSIVGDAEGDATSEGDLSKELKPPRVQLLQQELDLLQAKFLSLVARLKGTAAQLASPQADDLDLGSLLQELEALDPQACCELIVAESFMDFEGTLKARRTKVAGVDPGRGKGASAEESPPQMAEAFFANMFNAGVRRSTPLWSLLQANRTGKLQALLEKLRNDQQDMERSASDLQNLKVKFKAAMLTAHRTGELHKVAGDLAQEVERQADDFQRLKERALESLLRMKRAGKLEDLAEEMRRGSGAQAGTGTAAAARNADTAARKQKEGRSSLSAKQRALQSLLEMKRSGELQFLAEEMESAQRKFEAKAAQFREISARMRRGVVNAMRSGELERLVGEMTEVLETQAMGKALVLSCLPMSRKAESIRTRVRKGLLRAHRRGELEDLRQELDELADEVPSMRTTHAGKKWHEISSDSDLDVRHRSGSEFREEELSESNEEGSDADAGGAAGAAMSSWQAPEKAMGVSCRLPLHCQAAAMKPRKRWADMTTSSDSGKESRSREACSSVRSVPSVQTWIRAPLDMPCNRHGVCQPRTAEEPWADPHDGGKRCGAWGKLWVAFHVGNTTMLFVNAHLAAHANKMKERTQNLQRILTDSPLRKRKDSSGVHEEYDRVFVMGDLNTRVDASRAQVEEWITEKQFEKCLAKDQLLPLLRSNPGSDSVGFWPEFEEAAINFPPTYKFDKHSDIYDSSKKQRVPSWTDRILWRRDPHIKSLAYDSVPCLQCSDHRPVFAQFEVMVDVEDWSGPPAPDPSRKSSVCCVQ</sequence>
<dbReference type="AlphaFoldDB" id="A0A1Q9D0K3"/>
<comment type="caution">
    <text evidence="4">The sequence shown here is derived from an EMBL/GenBank/DDBJ whole genome shotgun (WGS) entry which is preliminary data.</text>
</comment>
<dbReference type="Pfam" id="PF22669">
    <property type="entry name" value="Exo_endo_phos2"/>
    <property type="match status" value="1"/>
</dbReference>
<feature type="compositionally biased region" description="Low complexity" evidence="2">
    <location>
        <begin position="532"/>
        <end position="550"/>
    </location>
</feature>
<dbReference type="OrthoDB" id="425025at2759"/>
<feature type="compositionally biased region" description="Acidic residues" evidence="2">
    <location>
        <begin position="719"/>
        <end position="732"/>
    </location>
</feature>
<name>A0A1Q9D0K3_SYMMI</name>
<reference evidence="4 5" key="1">
    <citation type="submission" date="2016-02" db="EMBL/GenBank/DDBJ databases">
        <title>Genome analysis of coral dinoflagellate symbionts highlights evolutionary adaptations to a symbiotic lifestyle.</title>
        <authorList>
            <person name="Aranda M."/>
            <person name="Li Y."/>
            <person name="Liew Y.J."/>
            <person name="Baumgarten S."/>
            <person name="Simakov O."/>
            <person name="Wilson M."/>
            <person name="Piel J."/>
            <person name="Ashoor H."/>
            <person name="Bougouffa S."/>
            <person name="Bajic V.B."/>
            <person name="Ryu T."/>
            <person name="Ravasi T."/>
            <person name="Bayer T."/>
            <person name="Micklem G."/>
            <person name="Kim H."/>
            <person name="Bhak J."/>
            <person name="Lajeunesse T.C."/>
            <person name="Voolstra C.R."/>
        </authorList>
    </citation>
    <scope>NUCLEOTIDE SEQUENCE [LARGE SCALE GENOMIC DNA]</scope>
    <source>
        <strain evidence="4 5">CCMP2467</strain>
    </source>
</reference>
<feature type="compositionally biased region" description="Basic and acidic residues" evidence="2">
    <location>
        <begin position="698"/>
        <end position="718"/>
    </location>
</feature>
<dbReference type="InterPro" id="IPR036691">
    <property type="entry name" value="Endo/exonu/phosph_ase_sf"/>
</dbReference>
<dbReference type="GO" id="GO:0004439">
    <property type="term" value="F:phosphatidylinositol-4,5-bisphosphate 5-phosphatase activity"/>
    <property type="evidence" value="ECO:0007669"/>
    <property type="project" value="TreeGrafter"/>
</dbReference>
<dbReference type="PANTHER" id="PTHR11200:SF275">
    <property type="entry name" value="LD06095P"/>
    <property type="match status" value="1"/>
</dbReference>